<reference evidence="3 4" key="1">
    <citation type="submission" date="2019-08" db="EMBL/GenBank/DDBJ databases">
        <title>Draft genome sequences of two oriental melons (Cucumis melo L. var makuwa).</title>
        <authorList>
            <person name="Kwon S.-Y."/>
        </authorList>
    </citation>
    <scope>NUCLEOTIDE SEQUENCE [LARGE SCALE GENOMIC DNA]</scope>
    <source>
        <strain evidence="4">cv. SW 3</strain>
        <tissue evidence="3">Leaf</tissue>
    </source>
</reference>
<dbReference type="EMBL" id="SSTE01022915">
    <property type="protein sequence ID" value="KAA0031378.1"/>
    <property type="molecule type" value="Genomic_DNA"/>
</dbReference>
<dbReference type="GO" id="GO:0009787">
    <property type="term" value="P:regulation of abscisic acid-activated signaling pathway"/>
    <property type="evidence" value="ECO:0007669"/>
    <property type="project" value="InterPro"/>
</dbReference>
<evidence type="ECO:0000256" key="2">
    <source>
        <dbReference type="SAM" id="Phobius"/>
    </source>
</evidence>
<dbReference type="Proteomes" id="UP000321393">
    <property type="component" value="Unassembled WGS sequence"/>
</dbReference>
<evidence type="ECO:0000313" key="3">
    <source>
        <dbReference type="EMBL" id="KAA0031378.1"/>
    </source>
</evidence>
<dbReference type="OrthoDB" id="1931195at2759"/>
<keyword evidence="3" id="KW-0328">Glycosyltransferase</keyword>
<accession>A0A5A7SL74</accession>
<keyword evidence="3" id="KW-0808">Transferase</keyword>
<dbReference type="PANTHER" id="PTHR35474">
    <property type="entry name" value="ATP PHOSPHORIBOSYLTRANSFERASE REGULATORY SUBUNIT"/>
    <property type="match status" value="1"/>
</dbReference>
<dbReference type="PANTHER" id="PTHR35474:SF1">
    <property type="entry name" value="ATP PHOSPHORIBOSYLTRANSFERASE REGULATORY SUBUNIT"/>
    <property type="match status" value="1"/>
</dbReference>
<feature type="region of interest" description="Disordered" evidence="1">
    <location>
        <begin position="69"/>
        <end position="92"/>
    </location>
</feature>
<name>A0A5A7SL74_CUCMM</name>
<keyword evidence="2" id="KW-0472">Membrane</keyword>
<dbReference type="GO" id="GO:0016757">
    <property type="term" value="F:glycosyltransferase activity"/>
    <property type="evidence" value="ECO:0007669"/>
    <property type="project" value="UniProtKB-KW"/>
</dbReference>
<comment type="caution">
    <text evidence="3">The sequence shown here is derived from an EMBL/GenBank/DDBJ whole genome shotgun (WGS) entry which is preliminary data.</text>
</comment>
<evidence type="ECO:0000313" key="4">
    <source>
        <dbReference type="Proteomes" id="UP000321393"/>
    </source>
</evidence>
<keyword evidence="2" id="KW-1133">Transmembrane helix</keyword>
<proteinExistence type="predicted"/>
<feature type="compositionally biased region" description="Acidic residues" evidence="1">
    <location>
        <begin position="73"/>
        <end position="92"/>
    </location>
</feature>
<gene>
    <name evidence="3" type="ORF">E6C27_scaffold139G001340</name>
</gene>
<dbReference type="GO" id="GO:0010100">
    <property type="term" value="P:negative regulation of photomorphogenesis"/>
    <property type="evidence" value="ECO:0007669"/>
    <property type="project" value="InterPro"/>
</dbReference>
<protein>
    <submittedName>
        <fullName evidence="3">ATP phosphoribosyltransferase regulatory subunit</fullName>
    </submittedName>
</protein>
<sequence length="212" mass="23905">MSLPAVLSPPSLFSIPQSQPPFPTSRTSLLSHPFQISYTLLRATRRTSNFSQGVDNFVDERRNWNRSDFDLIGGEEEEEEEEEEDDDEEEDRSLDLLVRFVENVFRKSSRRARKAVRSVLPQSIPTKLVAFSVNGVLMLAFLWVLKAFLEGPLGSLNEVNKPEVTMFELVILCLGCGIVRWSSLKNVKSRERGKGRVTCSVLKGALGDTSRN</sequence>
<dbReference type="AlphaFoldDB" id="A0A5A7SL74"/>
<feature type="transmembrane region" description="Helical" evidence="2">
    <location>
        <begin position="128"/>
        <end position="145"/>
    </location>
</feature>
<feature type="transmembrane region" description="Helical" evidence="2">
    <location>
        <begin position="165"/>
        <end position="184"/>
    </location>
</feature>
<dbReference type="InterPro" id="IPR039324">
    <property type="entry name" value="SHW1"/>
</dbReference>
<organism evidence="3 4">
    <name type="scientific">Cucumis melo var. makuwa</name>
    <name type="common">Oriental melon</name>
    <dbReference type="NCBI Taxonomy" id="1194695"/>
    <lineage>
        <taxon>Eukaryota</taxon>
        <taxon>Viridiplantae</taxon>
        <taxon>Streptophyta</taxon>
        <taxon>Embryophyta</taxon>
        <taxon>Tracheophyta</taxon>
        <taxon>Spermatophyta</taxon>
        <taxon>Magnoliopsida</taxon>
        <taxon>eudicotyledons</taxon>
        <taxon>Gunneridae</taxon>
        <taxon>Pentapetalae</taxon>
        <taxon>rosids</taxon>
        <taxon>fabids</taxon>
        <taxon>Cucurbitales</taxon>
        <taxon>Cucurbitaceae</taxon>
        <taxon>Benincaseae</taxon>
        <taxon>Cucumis</taxon>
    </lineage>
</organism>
<evidence type="ECO:0000256" key="1">
    <source>
        <dbReference type="SAM" id="MobiDB-lite"/>
    </source>
</evidence>
<dbReference type="STRING" id="1194695.A0A5A7SL74"/>
<keyword evidence="2" id="KW-0812">Transmembrane</keyword>